<protein>
    <submittedName>
        <fullName evidence="1 2">Uncharacterized protein</fullName>
    </submittedName>
</protein>
<evidence type="ECO:0000313" key="2">
    <source>
        <dbReference type="EnsemblPlants" id="Pp3c20_19107V3.1"/>
    </source>
</evidence>
<dbReference type="PaxDb" id="3218-PP1S400_47V6.1"/>
<gene>
    <name evidence="2" type="primary">LOC112273220</name>
    <name evidence="1" type="ORF">PHYPA_025330</name>
</gene>
<reference evidence="1 3" key="1">
    <citation type="journal article" date="2008" name="Science">
        <title>The Physcomitrella genome reveals evolutionary insights into the conquest of land by plants.</title>
        <authorList>
            <person name="Rensing S."/>
            <person name="Lang D."/>
            <person name="Zimmer A."/>
            <person name="Terry A."/>
            <person name="Salamov A."/>
            <person name="Shapiro H."/>
            <person name="Nishiyama T."/>
            <person name="Perroud P.-F."/>
            <person name="Lindquist E."/>
            <person name="Kamisugi Y."/>
            <person name="Tanahashi T."/>
            <person name="Sakakibara K."/>
            <person name="Fujita T."/>
            <person name="Oishi K."/>
            <person name="Shin-I T."/>
            <person name="Kuroki Y."/>
            <person name="Toyoda A."/>
            <person name="Suzuki Y."/>
            <person name="Hashimoto A."/>
            <person name="Yamaguchi K."/>
            <person name="Sugano A."/>
            <person name="Kohara Y."/>
            <person name="Fujiyama A."/>
            <person name="Anterola A."/>
            <person name="Aoki S."/>
            <person name="Ashton N."/>
            <person name="Barbazuk W.B."/>
            <person name="Barker E."/>
            <person name="Bennetzen J."/>
            <person name="Bezanilla M."/>
            <person name="Blankenship R."/>
            <person name="Cho S.H."/>
            <person name="Dutcher S."/>
            <person name="Estelle M."/>
            <person name="Fawcett J.A."/>
            <person name="Gundlach H."/>
            <person name="Hanada K."/>
            <person name="Heyl A."/>
            <person name="Hicks K.A."/>
            <person name="Hugh J."/>
            <person name="Lohr M."/>
            <person name="Mayer K."/>
            <person name="Melkozernov A."/>
            <person name="Murata T."/>
            <person name="Nelson D."/>
            <person name="Pils B."/>
            <person name="Prigge M."/>
            <person name="Reiss B."/>
            <person name="Renner T."/>
            <person name="Rombauts S."/>
            <person name="Rushton P."/>
            <person name="Sanderfoot A."/>
            <person name="Schween G."/>
            <person name="Shiu S.-H."/>
            <person name="Stueber K."/>
            <person name="Theodoulou F.L."/>
            <person name="Tu H."/>
            <person name="Van de Peer Y."/>
            <person name="Verrier P.J."/>
            <person name="Waters E."/>
            <person name="Wood A."/>
            <person name="Yang L."/>
            <person name="Cove D."/>
            <person name="Cuming A."/>
            <person name="Hasebe M."/>
            <person name="Lucas S."/>
            <person name="Mishler D.B."/>
            <person name="Reski R."/>
            <person name="Grigoriev I."/>
            <person name="Quatrano R.S."/>
            <person name="Boore J.L."/>
        </authorList>
    </citation>
    <scope>NUCLEOTIDE SEQUENCE [LARGE SCALE GENOMIC DNA]</scope>
    <source>
        <strain evidence="2 3">cv. Gransden 2004</strain>
    </source>
</reference>
<accession>A0A2K1IVT4</accession>
<dbReference type="EnsemblPlants" id="Pp3c20_19107V3.1">
    <property type="protein sequence ID" value="Pp3c20_19107V3.1"/>
    <property type="gene ID" value="Pp3c20_19107"/>
</dbReference>
<proteinExistence type="predicted"/>
<reference evidence="2" key="3">
    <citation type="submission" date="2020-12" db="UniProtKB">
        <authorList>
            <consortium name="EnsemblPlants"/>
        </authorList>
    </citation>
    <scope>IDENTIFICATION</scope>
</reference>
<evidence type="ECO:0000313" key="1">
    <source>
        <dbReference type="EMBL" id="PNR33386.1"/>
    </source>
</evidence>
<organism evidence="1">
    <name type="scientific">Physcomitrium patens</name>
    <name type="common">Spreading-leaved earth moss</name>
    <name type="synonym">Physcomitrella patens</name>
    <dbReference type="NCBI Taxonomy" id="3218"/>
    <lineage>
        <taxon>Eukaryota</taxon>
        <taxon>Viridiplantae</taxon>
        <taxon>Streptophyta</taxon>
        <taxon>Embryophyta</taxon>
        <taxon>Bryophyta</taxon>
        <taxon>Bryophytina</taxon>
        <taxon>Bryopsida</taxon>
        <taxon>Funariidae</taxon>
        <taxon>Funariales</taxon>
        <taxon>Funariaceae</taxon>
        <taxon>Physcomitrium</taxon>
    </lineage>
</organism>
<dbReference type="AlphaFoldDB" id="A0A2K1IVT4"/>
<dbReference type="Gramene" id="Pp3c20_19107V3.1">
    <property type="protein sequence ID" value="Pp3c20_19107V3.1"/>
    <property type="gene ID" value="Pp3c20_19107"/>
</dbReference>
<dbReference type="KEGG" id="ppp:112273220"/>
<name>A0A2K1IVT4_PHYPA</name>
<dbReference type="RefSeq" id="XP_024357468.1">
    <property type="nucleotide sequence ID" value="XM_024501700.2"/>
</dbReference>
<dbReference type="EMBL" id="ABEU02000020">
    <property type="protein sequence ID" value="PNR33386.1"/>
    <property type="molecule type" value="Genomic_DNA"/>
</dbReference>
<reference evidence="1 3" key="2">
    <citation type="journal article" date="2018" name="Plant J.">
        <title>The Physcomitrella patens chromosome-scale assembly reveals moss genome structure and evolution.</title>
        <authorList>
            <person name="Lang D."/>
            <person name="Ullrich K.K."/>
            <person name="Murat F."/>
            <person name="Fuchs J."/>
            <person name="Jenkins J."/>
            <person name="Haas F.B."/>
            <person name="Piednoel M."/>
            <person name="Gundlach H."/>
            <person name="Van Bel M."/>
            <person name="Meyberg R."/>
            <person name="Vives C."/>
            <person name="Morata J."/>
            <person name="Symeonidi A."/>
            <person name="Hiss M."/>
            <person name="Muchero W."/>
            <person name="Kamisugi Y."/>
            <person name="Saleh O."/>
            <person name="Blanc G."/>
            <person name="Decker E.L."/>
            <person name="van Gessel N."/>
            <person name="Grimwood J."/>
            <person name="Hayes R.D."/>
            <person name="Graham S.W."/>
            <person name="Gunter L.E."/>
            <person name="McDaniel S.F."/>
            <person name="Hoernstein S.N.W."/>
            <person name="Larsson A."/>
            <person name="Li F.W."/>
            <person name="Perroud P.F."/>
            <person name="Phillips J."/>
            <person name="Ranjan P."/>
            <person name="Rokshar D.S."/>
            <person name="Rothfels C.J."/>
            <person name="Schneider L."/>
            <person name="Shu S."/>
            <person name="Stevenson D.W."/>
            <person name="Thummler F."/>
            <person name="Tillich M."/>
            <person name="Villarreal Aguilar J.C."/>
            <person name="Widiez T."/>
            <person name="Wong G.K."/>
            <person name="Wymore A."/>
            <person name="Zhang Y."/>
            <person name="Zimmer A.D."/>
            <person name="Quatrano R.S."/>
            <person name="Mayer K.F.X."/>
            <person name="Goodstein D."/>
            <person name="Casacuberta J.M."/>
            <person name="Vandepoele K."/>
            <person name="Reski R."/>
            <person name="Cuming A.C."/>
            <person name="Tuskan G.A."/>
            <person name="Maumus F."/>
            <person name="Salse J."/>
            <person name="Schmutz J."/>
            <person name="Rensing S.A."/>
        </authorList>
    </citation>
    <scope>NUCLEOTIDE SEQUENCE [LARGE SCALE GENOMIC DNA]</scope>
    <source>
        <strain evidence="2 3">cv. Gransden 2004</strain>
    </source>
</reference>
<evidence type="ECO:0000313" key="3">
    <source>
        <dbReference type="Proteomes" id="UP000006727"/>
    </source>
</evidence>
<keyword evidence="3" id="KW-1185">Reference proteome</keyword>
<dbReference type="Proteomes" id="UP000006727">
    <property type="component" value="Chromosome 20"/>
</dbReference>
<dbReference type="GeneID" id="112273220"/>
<sequence length="304" mass="33946">MSRRVHGMGATTDCLCAEDLRSLHHIPLSLPSGVDVVCLVAVAQCFHRSKNIKHNIPYTDGKYYVRPIRGTPHDNETTRGLHVFARMHRSRAQYKQRPTALEPHKHEEIWPRIFAIPKPPSNTRRPTVARAGCNDATAAANLDIRRVYGRHDRKPDRLAPGRHAAIRDLKDESSGYGSEGNSAMALARTLGFSLTSTKGTAGAATTIPTGRAACLTPIFWFFLPVGVFSRLSLGVSTDLLLRLWSWAESHRRLRSIAPVGPRSFTASTFKRKNGESVGLFGSLRSLRLELSLMIWEILRNFEKF</sequence>